<dbReference type="InterPro" id="IPR014710">
    <property type="entry name" value="RmlC-like_jellyroll"/>
</dbReference>
<dbReference type="InterPro" id="IPR018490">
    <property type="entry name" value="cNMP-bd_dom_sf"/>
</dbReference>
<dbReference type="PANTHER" id="PTHR24567">
    <property type="entry name" value="CRP FAMILY TRANSCRIPTIONAL REGULATORY PROTEIN"/>
    <property type="match status" value="1"/>
</dbReference>
<dbReference type="PANTHER" id="PTHR24567:SF74">
    <property type="entry name" value="HTH-TYPE TRANSCRIPTIONAL REGULATOR ARCR"/>
    <property type="match status" value="1"/>
</dbReference>
<dbReference type="Gene3D" id="2.60.120.10">
    <property type="entry name" value="Jelly Rolls"/>
    <property type="match status" value="1"/>
</dbReference>
<name>A0A3E1RF46_9BURK</name>
<protein>
    <recommendedName>
        <fullName evidence="1">Cyclic nucleotide-binding domain-containing protein</fullName>
    </recommendedName>
</protein>
<dbReference type="Proteomes" id="UP000260665">
    <property type="component" value="Unassembled WGS sequence"/>
</dbReference>
<evidence type="ECO:0000313" key="2">
    <source>
        <dbReference type="EMBL" id="RFO97987.1"/>
    </source>
</evidence>
<dbReference type="InterPro" id="IPR000595">
    <property type="entry name" value="cNMP-bd_dom"/>
</dbReference>
<comment type="caution">
    <text evidence="2">The sequence shown here is derived from an EMBL/GenBank/DDBJ whole genome shotgun (WGS) entry which is preliminary data.</text>
</comment>
<dbReference type="Pfam" id="PF00027">
    <property type="entry name" value="cNMP_binding"/>
    <property type="match status" value="1"/>
</dbReference>
<organism evidence="2 3">
    <name type="scientific">Rhodoferax lacus</name>
    <dbReference type="NCBI Taxonomy" id="2184758"/>
    <lineage>
        <taxon>Bacteria</taxon>
        <taxon>Pseudomonadati</taxon>
        <taxon>Pseudomonadota</taxon>
        <taxon>Betaproteobacteria</taxon>
        <taxon>Burkholderiales</taxon>
        <taxon>Comamonadaceae</taxon>
        <taxon>Rhodoferax</taxon>
    </lineage>
</organism>
<accession>A0A3E1RF46</accession>
<dbReference type="AlphaFoldDB" id="A0A3E1RF46"/>
<dbReference type="InterPro" id="IPR050397">
    <property type="entry name" value="Env_Response_Regulators"/>
</dbReference>
<dbReference type="OrthoDB" id="8589195at2"/>
<dbReference type="GO" id="GO:0005829">
    <property type="term" value="C:cytosol"/>
    <property type="evidence" value="ECO:0007669"/>
    <property type="project" value="TreeGrafter"/>
</dbReference>
<dbReference type="GO" id="GO:0003700">
    <property type="term" value="F:DNA-binding transcription factor activity"/>
    <property type="evidence" value="ECO:0007669"/>
    <property type="project" value="TreeGrafter"/>
</dbReference>
<sequence>MTSQFAELQPSAEPLGAVSGFVSEFIEAVGPQHMFDEFSRQETALLSEYLECFGVPRDSVVVREGDEGDFLAILVTGKAVILKGEEGAQKFMHELQPGEMIGEMSLIDNQRRFASCITTEPSDFGVLTRDGFHALLADHPRLGNKFMLMLLRLSTSKLRNAAEHMSGDLITGAI</sequence>
<dbReference type="CDD" id="cd00038">
    <property type="entry name" value="CAP_ED"/>
    <property type="match status" value="1"/>
</dbReference>
<dbReference type="RefSeq" id="WP_117174497.1">
    <property type="nucleotide sequence ID" value="NZ_QFZK01000002.1"/>
</dbReference>
<dbReference type="PROSITE" id="PS50042">
    <property type="entry name" value="CNMP_BINDING_3"/>
    <property type="match status" value="1"/>
</dbReference>
<dbReference type="SUPFAM" id="SSF51206">
    <property type="entry name" value="cAMP-binding domain-like"/>
    <property type="match status" value="1"/>
</dbReference>
<evidence type="ECO:0000259" key="1">
    <source>
        <dbReference type="PROSITE" id="PS50042"/>
    </source>
</evidence>
<keyword evidence="3" id="KW-1185">Reference proteome</keyword>
<dbReference type="SMART" id="SM00100">
    <property type="entry name" value="cNMP"/>
    <property type="match status" value="1"/>
</dbReference>
<evidence type="ECO:0000313" key="3">
    <source>
        <dbReference type="Proteomes" id="UP000260665"/>
    </source>
</evidence>
<reference evidence="2 3" key="1">
    <citation type="submission" date="2018-05" db="EMBL/GenBank/DDBJ databases">
        <title>Rhodoferax soyangensis sp.nov., isolated from an oligotrophic freshwater lake.</title>
        <authorList>
            <person name="Park M."/>
        </authorList>
    </citation>
    <scope>NUCLEOTIDE SEQUENCE [LARGE SCALE GENOMIC DNA]</scope>
    <source>
        <strain evidence="2 3">IMCC26218</strain>
    </source>
</reference>
<feature type="domain" description="Cyclic nucleotide-binding" evidence="1">
    <location>
        <begin position="34"/>
        <end position="153"/>
    </location>
</feature>
<gene>
    <name evidence="2" type="ORF">DIC66_04475</name>
</gene>
<dbReference type="EMBL" id="QFZK01000002">
    <property type="protein sequence ID" value="RFO97987.1"/>
    <property type="molecule type" value="Genomic_DNA"/>
</dbReference>
<proteinExistence type="predicted"/>